<feature type="domain" description="SERTA" evidence="1">
    <location>
        <begin position="26"/>
        <end position="73"/>
    </location>
</feature>
<accession>A0A553QW40</accession>
<dbReference type="InterPro" id="IPR009263">
    <property type="entry name" value="SERTA_dom"/>
</dbReference>
<dbReference type="PROSITE" id="PS51053">
    <property type="entry name" value="SERTA"/>
    <property type="match status" value="1"/>
</dbReference>
<name>A0A553QW40_9TELE</name>
<evidence type="ECO:0000259" key="1">
    <source>
        <dbReference type="PROSITE" id="PS51053"/>
    </source>
</evidence>
<protein>
    <recommendedName>
        <fullName evidence="1">SERTA domain-containing protein</fullName>
    </recommendedName>
</protein>
<dbReference type="EMBL" id="SRMA01025469">
    <property type="protein sequence ID" value="TRY94193.1"/>
    <property type="molecule type" value="Genomic_DNA"/>
</dbReference>
<dbReference type="GO" id="GO:0005634">
    <property type="term" value="C:nucleus"/>
    <property type="evidence" value="ECO:0007669"/>
    <property type="project" value="TreeGrafter"/>
</dbReference>
<dbReference type="PANTHER" id="PTHR16277:SF13">
    <property type="entry name" value="SERTA DOMAIN-CONTAINING PROTEIN 3"/>
    <property type="match status" value="1"/>
</dbReference>
<dbReference type="OrthoDB" id="8735401at2759"/>
<organism evidence="2 3">
    <name type="scientific">Danionella cerebrum</name>
    <dbReference type="NCBI Taxonomy" id="2873325"/>
    <lineage>
        <taxon>Eukaryota</taxon>
        <taxon>Metazoa</taxon>
        <taxon>Chordata</taxon>
        <taxon>Craniata</taxon>
        <taxon>Vertebrata</taxon>
        <taxon>Euteleostomi</taxon>
        <taxon>Actinopterygii</taxon>
        <taxon>Neopterygii</taxon>
        <taxon>Teleostei</taxon>
        <taxon>Ostariophysi</taxon>
        <taxon>Cypriniformes</taxon>
        <taxon>Danionidae</taxon>
        <taxon>Danioninae</taxon>
        <taxon>Danionella</taxon>
    </lineage>
</organism>
<reference evidence="2 3" key="1">
    <citation type="journal article" date="2019" name="Sci. Data">
        <title>Hybrid genome assembly and annotation of Danionella translucida.</title>
        <authorList>
            <person name="Kadobianskyi M."/>
            <person name="Schulze L."/>
            <person name="Schuelke M."/>
            <person name="Judkewitz B."/>
        </authorList>
    </citation>
    <scope>NUCLEOTIDE SEQUENCE [LARGE SCALE GENOMIC DNA]</scope>
    <source>
        <strain evidence="2 3">Bolton</strain>
    </source>
</reference>
<sequence length="269" mass="29594">MNLKMVARGQKRKLHVEDDSGGVSAWDNQLQFVLDISMEKFNKDQAQVEPCLLRSVLINNTLRQVQSEVRAQVHSISNVKNPTSQISALSELGFPQKPTVVDHTAKWEAENAENDFMGWMSDDDFSLSSAISGILKDLDAVIDGSCASHWAPLGSIDNLTLTGVSLCPLTNLRSEKLISTPLSCSKTKATCPCPQDLTLDKLLDIDASLFEPEVNLQNDDQAKCRLSTLSNSPSASSSAFVPPVQTPALWEFQDLEHVMDFLMQTFPPC</sequence>
<dbReference type="Pfam" id="PF06031">
    <property type="entry name" value="SERTA"/>
    <property type="match status" value="1"/>
</dbReference>
<dbReference type="STRING" id="623744.A0A553QW40"/>
<dbReference type="AlphaFoldDB" id="A0A553QW40"/>
<dbReference type="InterPro" id="IPR052262">
    <property type="entry name" value="E2F-SERTA_domain_protein"/>
</dbReference>
<gene>
    <name evidence="2" type="ORF">DNTS_027583</name>
</gene>
<comment type="caution">
    <text evidence="2">The sequence shown here is derived from an EMBL/GenBank/DDBJ whole genome shotgun (WGS) entry which is preliminary data.</text>
</comment>
<proteinExistence type="predicted"/>
<dbReference type="Proteomes" id="UP000316079">
    <property type="component" value="Unassembled WGS sequence"/>
</dbReference>
<dbReference type="PANTHER" id="PTHR16277">
    <property type="entry name" value="CELL DIVISION CYCLE ASSOCIATED PROTEIN 4/SERTA DOMAIN-CONTAINING PROTEIN 2"/>
    <property type="match status" value="1"/>
</dbReference>
<evidence type="ECO:0000313" key="2">
    <source>
        <dbReference type="EMBL" id="TRY94193.1"/>
    </source>
</evidence>
<evidence type="ECO:0000313" key="3">
    <source>
        <dbReference type="Proteomes" id="UP000316079"/>
    </source>
</evidence>
<keyword evidence="3" id="KW-1185">Reference proteome</keyword>